<dbReference type="Proteomes" id="UP001225356">
    <property type="component" value="Unassembled WGS sequence"/>
</dbReference>
<evidence type="ECO:0000313" key="3">
    <source>
        <dbReference type="Proteomes" id="UP001225356"/>
    </source>
</evidence>
<reference evidence="2 3" key="1">
    <citation type="submission" date="2023-07" db="EMBL/GenBank/DDBJ databases">
        <title>Sequencing the genomes of 1000 actinobacteria strains.</title>
        <authorList>
            <person name="Klenk H.-P."/>
        </authorList>
    </citation>
    <scope>NUCLEOTIDE SEQUENCE [LARGE SCALE GENOMIC DNA]</scope>
    <source>
        <strain evidence="2 3">DSM 46740</strain>
    </source>
</reference>
<gene>
    <name evidence="2" type="ORF">J2853_009684</name>
</gene>
<accession>A0ABT9QUE5</accession>
<dbReference type="EMBL" id="JAUSQU010000003">
    <property type="protein sequence ID" value="MDP9850388.1"/>
    <property type="molecule type" value="Genomic_DNA"/>
</dbReference>
<sequence length="159" mass="17089">MFPFGLVCRAFIAAGLAVISVASILAAPATAAPDRTCGSGYSLKKTYPIDQRGASRIAVPVGYIKLYANAKNSEACAVAVVADAHTGKSYIHGMSLTMWESSTIPVREVGDASQYYNSRVGPLYLKTPGYYHCVSVWAWIMSGGTYYWGSAFFVMCDSQ</sequence>
<organism evidence="2 3">
    <name type="scientific">Streptosporangium lutulentum</name>
    <dbReference type="NCBI Taxonomy" id="1461250"/>
    <lineage>
        <taxon>Bacteria</taxon>
        <taxon>Bacillati</taxon>
        <taxon>Actinomycetota</taxon>
        <taxon>Actinomycetes</taxon>
        <taxon>Streptosporangiales</taxon>
        <taxon>Streptosporangiaceae</taxon>
        <taxon>Streptosporangium</taxon>
    </lineage>
</organism>
<dbReference type="RefSeq" id="WP_386376417.1">
    <property type="nucleotide sequence ID" value="NZ_JBHUCL010000018.1"/>
</dbReference>
<feature type="chain" id="PRO_5047061120" description="Spore-associated protein A" evidence="1">
    <location>
        <begin position="32"/>
        <end position="159"/>
    </location>
</feature>
<proteinExistence type="predicted"/>
<protein>
    <recommendedName>
        <fullName evidence="4">Spore-associated protein A</fullName>
    </recommendedName>
</protein>
<evidence type="ECO:0000256" key="1">
    <source>
        <dbReference type="SAM" id="SignalP"/>
    </source>
</evidence>
<keyword evidence="3" id="KW-1185">Reference proteome</keyword>
<evidence type="ECO:0008006" key="4">
    <source>
        <dbReference type="Google" id="ProtNLM"/>
    </source>
</evidence>
<name>A0ABT9QUE5_9ACTN</name>
<comment type="caution">
    <text evidence="2">The sequence shown here is derived from an EMBL/GenBank/DDBJ whole genome shotgun (WGS) entry which is preliminary data.</text>
</comment>
<keyword evidence="1" id="KW-0732">Signal</keyword>
<evidence type="ECO:0000313" key="2">
    <source>
        <dbReference type="EMBL" id="MDP9850388.1"/>
    </source>
</evidence>
<feature type="signal peptide" evidence="1">
    <location>
        <begin position="1"/>
        <end position="31"/>
    </location>
</feature>